<keyword evidence="4" id="KW-0964">Secreted</keyword>
<dbReference type="SMART" id="SM00457">
    <property type="entry name" value="MACPF"/>
    <property type="match status" value="1"/>
</dbReference>
<evidence type="ECO:0000256" key="4">
    <source>
        <dbReference type="ARBA" id="ARBA00022525"/>
    </source>
</evidence>
<feature type="non-terminal residue" evidence="9">
    <location>
        <position position="1"/>
    </location>
</feature>
<protein>
    <recommendedName>
        <fullName evidence="8">MACPF domain-containing protein</fullName>
    </recommendedName>
</protein>
<reference evidence="9 10" key="1">
    <citation type="journal article" date="2023" name="Sci. Data">
        <title>Genome assembly of the Korean intertidal mud-creeper Batillaria attramentaria.</title>
        <authorList>
            <person name="Patra A.K."/>
            <person name="Ho P.T."/>
            <person name="Jun S."/>
            <person name="Lee S.J."/>
            <person name="Kim Y."/>
            <person name="Won Y.J."/>
        </authorList>
    </citation>
    <scope>NUCLEOTIDE SEQUENCE [LARGE SCALE GENOMIC DNA]</scope>
    <source>
        <strain evidence="9">Wonlab-2016</strain>
    </source>
</reference>
<dbReference type="Pfam" id="PF01823">
    <property type="entry name" value="MACPF"/>
    <property type="match status" value="1"/>
</dbReference>
<evidence type="ECO:0000256" key="1">
    <source>
        <dbReference type="ARBA" id="ARBA00004370"/>
    </source>
</evidence>
<dbReference type="InterPro" id="IPR020863">
    <property type="entry name" value="MACPF_CS"/>
</dbReference>
<sequence length="534" mass="59784">FPSLALLVLLVALCTTVANGAPCTNILPGLERQARGVDVTKLDLIPINPVQSGGGFMSQVTYALPDNVWSTNSIPSGSLAASTHVLMTSNEVRKSFSVNAGVDVTTAKFGFSSSFSYSRTQTTLLKNERKVSTVSAAFSSRRVDLVPGNELVLDQRAQAAINALPARLADGRAAYENFLRQYGTHYISEARFGGIMNVYMETESQYLEKTNAEAVSVQASATFGSILTVKGGYSSSTTNIDSRFTSATTNTIRYYGGSANLLDQNGLSAWMPTIQGDPWLYSTKLNRISDLVRDATKRQALSDAIDDYVMRSYVNVELRRVLDTLPSGVKSSDDVTEVKQRINTMLNKFPLVESDVESLGNDVMSTYRMLIIRYDNTYAQFSTPNAYDRPVNFECPPGKTITGIKSWHLNYHEDRQWQFKCGYTPNLYPLANCRWSGYVNEYDAVVNYKCPGTSAIKGWYSVHYNRREDRRYKFMCCDIQGLGETNCAWSSYKNSWDGPMDFSYCPSEKYINGAYSYHSNHHEDRRWQFYVCTV</sequence>
<gene>
    <name evidence="9" type="ORF">BaRGS_00033426</name>
</gene>
<comment type="subcellular location">
    <subcellularLocation>
        <location evidence="1">Membrane</location>
    </subcellularLocation>
    <subcellularLocation>
        <location evidence="2">Secreted</location>
    </subcellularLocation>
</comment>
<dbReference type="GO" id="GO:0005576">
    <property type="term" value="C:extracellular region"/>
    <property type="evidence" value="ECO:0007669"/>
    <property type="project" value="UniProtKB-SubCell"/>
</dbReference>
<dbReference type="AlphaFoldDB" id="A0ABD0JKV2"/>
<dbReference type="Pfam" id="PF14704">
    <property type="entry name" value="DERM"/>
    <property type="match status" value="1"/>
</dbReference>
<keyword evidence="10" id="KW-1185">Reference proteome</keyword>
<dbReference type="PROSITE" id="PS51412">
    <property type="entry name" value="MACPF_2"/>
    <property type="match status" value="1"/>
</dbReference>
<organism evidence="9 10">
    <name type="scientific">Batillaria attramentaria</name>
    <dbReference type="NCBI Taxonomy" id="370345"/>
    <lineage>
        <taxon>Eukaryota</taxon>
        <taxon>Metazoa</taxon>
        <taxon>Spiralia</taxon>
        <taxon>Lophotrochozoa</taxon>
        <taxon>Mollusca</taxon>
        <taxon>Gastropoda</taxon>
        <taxon>Caenogastropoda</taxon>
        <taxon>Sorbeoconcha</taxon>
        <taxon>Cerithioidea</taxon>
        <taxon>Batillariidae</taxon>
        <taxon>Batillaria</taxon>
    </lineage>
</organism>
<evidence type="ECO:0000256" key="6">
    <source>
        <dbReference type="ARBA" id="ARBA00023157"/>
    </source>
</evidence>
<dbReference type="InterPro" id="IPR026645">
    <property type="entry name" value="Dermatopontin"/>
</dbReference>
<name>A0ABD0JKV2_9CAEN</name>
<keyword evidence="7" id="KW-0732">Signal</keyword>
<feature type="chain" id="PRO_5044753448" description="MACPF domain-containing protein" evidence="7">
    <location>
        <begin position="21"/>
        <end position="534"/>
    </location>
</feature>
<evidence type="ECO:0000256" key="5">
    <source>
        <dbReference type="ARBA" id="ARBA00023136"/>
    </source>
</evidence>
<evidence type="ECO:0000259" key="8">
    <source>
        <dbReference type="PROSITE" id="PS51412"/>
    </source>
</evidence>
<accession>A0ABD0JKV2</accession>
<dbReference type="EMBL" id="JACVVK020000409">
    <property type="protein sequence ID" value="KAK7475350.1"/>
    <property type="molecule type" value="Genomic_DNA"/>
</dbReference>
<dbReference type="PROSITE" id="PS00279">
    <property type="entry name" value="MACPF_1"/>
    <property type="match status" value="1"/>
</dbReference>
<feature type="signal peptide" evidence="7">
    <location>
        <begin position="1"/>
        <end position="20"/>
    </location>
</feature>
<comment type="similarity">
    <text evidence="3">Belongs to the dermatopontin family.</text>
</comment>
<dbReference type="PANTHER" id="PTHR15040">
    <property type="entry name" value="DERMATOPONTIN-RELATED"/>
    <property type="match status" value="1"/>
</dbReference>
<feature type="domain" description="MACPF" evidence="8">
    <location>
        <begin position="1"/>
        <end position="322"/>
    </location>
</feature>
<evidence type="ECO:0000313" key="9">
    <source>
        <dbReference type="EMBL" id="KAK7475350.1"/>
    </source>
</evidence>
<comment type="caution">
    <text evidence="9">The sequence shown here is derived from an EMBL/GenBank/DDBJ whole genome shotgun (WGS) entry which is preliminary data.</text>
</comment>
<keyword evidence="6" id="KW-1015">Disulfide bond</keyword>
<evidence type="ECO:0000256" key="2">
    <source>
        <dbReference type="ARBA" id="ARBA00004613"/>
    </source>
</evidence>
<evidence type="ECO:0000313" key="10">
    <source>
        <dbReference type="Proteomes" id="UP001519460"/>
    </source>
</evidence>
<dbReference type="InterPro" id="IPR020864">
    <property type="entry name" value="MACPF"/>
</dbReference>
<dbReference type="Proteomes" id="UP001519460">
    <property type="component" value="Unassembled WGS sequence"/>
</dbReference>
<evidence type="ECO:0000256" key="3">
    <source>
        <dbReference type="ARBA" id="ARBA00008712"/>
    </source>
</evidence>
<evidence type="ECO:0000256" key="7">
    <source>
        <dbReference type="SAM" id="SignalP"/>
    </source>
</evidence>
<proteinExistence type="inferred from homology"/>
<dbReference type="GO" id="GO:0016020">
    <property type="term" value="C:membrane"/>
    <property type="evidence" value="ECO:0007669"/>
    <property type="project" value="UniProtKB-SubCell"/>
</dbReference>
<dbReference type="PANTHER" id="PTHR15040:SF1">
    <property type="entry name" value="DERMATOPONTIN-LIKE ISOFORM X1"/>
    <property type="match status" value="1"/>
</dbReference>
<keyword evidence="5" id="KW-0472">Membrane</keyword>